<evidence type="ECO:0000313" key="2">
    <source>
        <dbReference type="Proteomes" id="UP001057402"/>
    </source>
</evidence>
<keyword evidence="2" id="KW-1185">Reference proteome</keyword>
<dbReference type="Proteomes" id="UP001057402">
    <property type="component" value="Chromosome 4"/>
</dbReference>
<accession>A0ACB9R6X6</accession>
<dbReference type="EMBL" id="CM042883">
    <property type="protein sequence ID" value="KAI4374653.1"/>
    <property type="molecule type" value="Genomic_DNA"/>
</dbReference>
<sequence length="166" mass="17872">MEKGNKHGYGIPPAKKDDEPEGCIPTAETLLRLLPMALCVSALVIMLKDSQANDYGSISYSHLGAFRYLVHANGICAGYSLLSAIIMTVPGRLTMPRAWTFFFLDQVLTYALLAAGAASIEVLFLAYHGDRAITWSAACGSFDSSADSTRPLPAPTEDITCYMATN</sequence>
<comment type="caution">
    <text evidence="1">The sequence shown here is derived from an EMBL/GenBank/DDBJ whole genome shotgun (WGS) entry which is preliminary data.</text>
</comment>
<reference evidence="2" key="1">
    <citation type="journal article" date="2023" name="Front. Plant Sci.">
        <title>Chromosomal-level genome assembly of Melastoma candidum provides insights into trichome evolution.</title>
        <authorList>
            <person name="Zhong Y."/>
            <person name="Wu W."/>
            <person name="Sun C."/>
            <person name="Zou P."/>
            <person name="Liu Y."/>
            <person name="Dai S."/>
            <person name="Zhou R."/>
        </authorList>
    </citation>
    <scope>NUCLEOTIDE SEQUENCE [LARGE SCALE GENOMIC DNA]</scope>
</reference>
<proteinExistence type="predicted"/>
<gene>
    <name evidence="1" type="ORF">MLD38_012621</name>
</gene>
<name>A0ACB9R6X6_9MYRT</name>
<organism evidence="1 2">
    <name type="scientific">Melastoma candidum</name>
    <dbReference type="NCBI Taxonomy" id="119954"/>
    <lineage>
        <taxon>Eukaryota</taxon>
        <taxon>Viridiplantae</taxon>
        <taxon>Streptophyta</taxon>
        <taxon>Embryophyta</taxon>
        <taxon>Tracheophyta</taxon>
        <taxon>Spermatophyta</taxon>
        <taxon>Magnoliopsida</taxon>
        <taxon>eudicotyledons</taxon>
        <taxon>Gunneridae</taxon>
        <taxon>Pentapetalae</taxon>
        <taxon>rosids</taxon>
        <taxon>malvids</taxon>
        <taxon>Myrtales</taxon>
        <taxon>Melastomataceae</taxon>
        <taxon>Melastomatoideae</taxon>
        <taxon>Melastomateae</taxon>
        <taxon>Melastoma</taxon>
    </lineage>
</organism>
<evidence type="ECO:0000313" key="1">
    <source>
        <dbReference type="EMBL" id="KAI4374653.1"/>
    </source>
</evidence>
<protein>
    <submittedName>
        <fullName evidence="1">Uncharacterized protein</fullName>
    </submittedName>
</protein>